<dbReference type="EMBL" id="JBIPKE010000019">
    <property type="protein sequence ID" value="MFH6985119.1"/>
    <property type="molecule type" value="Genomic_DNA"/>
</dbReference>
<accession>A0ABW7NED4</accession>
<keyword evidence="2 5" id="KW-0238">DNA-binding</keyword>
<dbReference type="Gene3D" id="1.10.260.40">
    <property type="entry name" value="lambda repressor-like DNA-binding domains"/>
    <property type="match status" value="1"/>
</dbReference>
<evidence type="ECO:0000259" key="4">
    <source>
        <dbReference type="PROSITE" id="PS50932"/>
    </source>
</evidence>
<dbReference type="InterPro" id="IPR001761">
    <property type="entry name" value="Peripla_BP/Lac1_sug-bd_dom"/>
</dbReference>
<evidence type="ECO:0000256" key="2">
    <source>
        <dbReference type="ARBA" id="ARBA00023125"/>
    </source>
</evidence>
<dbReference type="SUPFAM" id="SSF53822">
    <property type="entry name" value="Periplasmic binding protein-like I"/>
    <property type="match status" value="1"/>
</dbReference>
<feature type="domain" description="HTH lacI-type" evidence="4">
    <location>
        <begin position="6"/>
        <end position="60"/>
    </location>
</feature>
<dbReference type="Pfam" id="PF00356">
    <property type="entry name" value="LacI"/>
    <property type="match status" value="1"/>
</dbReference>
<reference evidence="5 6" key="1">
    <citation type="journal article" date="2013" name="Int. J. Syst. Evol. Microbiol.">
        <title>Marinoscillum luteum sp. nov., isolated from marine sediment.</title>
        <authorList>
            <person name="Cha I.T."/>
            <person name="Park S.J."/>
            <person name="Kim S.J."/>
            <person name="Kim J.G."/>
            <person name="Jung M.Y."/>
            <person name="Shin K.S."/>
            <person name="Kwon K.K."/>
            <person name="Yang S.H."/>
            <person name="Seo Y.S."/>
            <person name="Rhee S.K."/>
        </authorList>
    </citation>
    <scope>NUCLEOTIDE SEQUENCE [LARGE SCALE GENOMIC DNA]</scope>
    <source>
        <strain evidence="5 6">KCTC 23939</strain>
    </source>
</reference>
<keyword evidence="1" id="KW-0805">Transcription regulation</keyword>
<dbReference type="InterPro" id="IPR010982">
    <property type="entry name" value="Lambda_DNA-bd_dom_sf"/>
</dbReference>
<proteinExistence type="predicted"/>
<dbReference type="Gene3D" id="3.40.50.2300">
    <property type="match status" value="2"/>
</dbReference>
<dbReference type="PROSITE" id="PS50932">
    <property type="entry name" value="HTH_LACI_2"/>
    <property type="match status" value="1"/>
</dbReference>
<dbReference type="PANTHER" id="PTHR30146:SF109">
    <property type="entry name" value="HTH-TYPE TRANSCRIPTIONAL REGULATOR GALS"/>
    <property type="match status" value="1"/>
</dbReference>
<comment type="caution">
    <text evidence="5">The sequence shown here is derived from an EMBL/GenBank/DDBJ whole genome shotgun (WGS) entry which is preliminary data.</text>
</comment>
<dbReference type="CDD" id="cd06267">
    <property type="entry name" value="PBP1_LacI_sugar_binding-like"/>
    <property type="match status" value="1"/>
</dbReference>
<evidence type="ECO:0000256" key="1">
    <source>
        <dbReference type="ARBA" id="ARBA00023015"/>
    </source>
</evidence>
<evidence type="ECO:0000313" key="5">
    <source>
        <dbReference type="EMBL" id="MFH6985119.1"/>
    </source>
</evidence>
<gene>
    <name evidence="5" type="ORF">ACHKAR_16825</name>
</gene>
<dbReference type="GO" id="GO:0003677">
    <property type="term" value="F:DNA binding"/>
    <property type="evidence" value="ECO:0007669"/>
    <property type="project" value="UniProtKB-KW"/>
</dbReference>
<organism evidence="5 6">
    <name type="scientific">Marinoscillum luteum</name>
    <dbReference type="NCBI Taxonomy" id="861051"/>
    <lineage>
        <taxon>Bacteria</taxon>
        <taxon>Pseudomonadati</taxon>
        <taxon>Bacteroidota</taxon>
        <taxon>Cytophagia</taxon>
        <taxon>Cytophagales</taxon>
        <taxon>Reichenbachiellaceae</taxon>
        <taxon>Marinoscillum</taxon>
    </lineage>
</organism>
<sequence length="339" mass="37657">MKKGSVTIKDIALELNISVSTVSRALADNPLVKPSTRAAVKELAKKYHYRPNFTALSLRSNKTKTLGIIIPQLVHEFFAMVIRGIEDFAYSNDYNVIICSTHESYEREVIDTKALINGRIDGLMACISKETNEFDHFSEFVDRGLPLVFFDCICDEIEAPKVVLDDFDAGYKAVKHLIDQGCTKIAYVGGPINLFINRDRLAGYNKALSEAGLNTRDSWIIHCDSGDYDDGMESTRELVQAREIDGLFAATDMLAIGAIKNMKAAGLKVPEDVAVVGFSNWSIGTLYEPSLSTMSQPGYEMGQKAAELLIQQIDNPDQEFNETVVLHSELLIRESSIRD</sequence>
<keyword evidence="6" id="KW-1185">Reference proteome</keyword>
<dbReference type="PANTHER" id="PTHR30146">
    <property type="entry name" value="LACI-RELATED TRANSCRIPTIONAL REPRESSOR"/>
    <property type="match status" value="1"/>
</dbReference>
<evidence type="ECO:0000313" key="6">
    <source>
        <dbReference type="Proteomes" id="UP001610063"/>
    </source>
</evidence>
<keyword evidence="3" id="KW-0804">Transcription</keyword>
<dbReference type="CDD" id="cd01392">
    <property type="entry name" value="HTH_LacI"/>
    <property type="match status" value="1"/>
</dbReference>
<dbReference type="InterPro" id="IPR028082">
    <property type="entry name" value="Peripla_BP_I"/>
</dbReference>
<evidence type="ECO:0000256" key="3">
    <source>
        <dbReference type="ARBA" id="ARBA00023163"/>
    </source>
</evidence>
<name>A0ABW7NED4_9BACT</name>
<protein>
    <submittedName>
        <fullName evidence="5">LacI family DNA-binding transcriptional regulator</fullName>
    </submittedName>
</protein>
<dbReference type="SMART" id="SM00354">
    <property type="entry name" value="HTH_LACI"/>
    <property type="match status" value="1"/>
</dbReference>
<dbReference type="SUPFAM" id="SSF47413">
    <property type="entry name" value="lambda repressor-like DNA-binding domains"/>
    <property type="match status" value="1"/>
</dbReference>
<dbReference type="RefSeq" id="WP_159582867.1">
    <property type="nucleotide sequence ID" value="NZ_JBIPKE010000019.1"/>
</dbReference>
<dbReference type="Pfam" id="PF00532">
    <property type="entry name" value="Peripla_BP_1"/>
    <property type="match status" value="1"/>
</dbReference>
<dbReference type="Proteomes" id="UP001610063">
    <property type="component" value="Unassembled WGS sequence"/>
</dbReference>
<dbReference type="InterPro" id="IPR000843">
    <property type="entry name" value="HTH_LacI"/>
</dbReference>